<gene>
    <name evidence="2" type="ORF">S01H4_33614</name>
</gene>
<name>X1C9F3_9ZZZZ</name>
<sequence>MNTISASKARDNLYKILDEVKNGLKSYTITLRGEAQAVV</sequence>
<feature type="non-terminal residue" evidence="2">
    <location>
        <position position="39"/>
    </location>
</feature>
<organism evidence="2">
    <name type="scientific">marine sediment metagenome</name>
    <dbReference type="NCBI Taxonomy" id="412755"/>
    <lineage>
        <taxon>unclassified sequences</taxon>
        <taxon>metagenomes</taxon>
        <taxon>ecological metagenomes</taxon>
    </lineage>
</organism>
<protein>
    <recommendedName>
        <fullName evidence="3">Antitoxin</fullName>
    </recommendedName>
</protein>
<dbReference type="AlphaFoldDB" id="X1C9F3"/>
<comment type="caution">
    <text evidence="2">The sequence shown here is derived from an EMBL/GenBank/DDBJ whole genome shotgun (WGS) entry which is preliminary data.</text>
</comment>
<reference evidence="2" key="1">
    <citation type="journal article" date="2014" name="Front. Microbiol.">
        <title>High frequency of phylogenetically diverse reductive dehalogenase-homologous genes in deep subseafloor sedimentary metagenomes.</title>
        <authorList>
            <person name="Kawai M."/>
            <person name="Futagami T."/>
            <person name="Toyoda A."/>
            <person name="Takaki Y."/>
            <person name="Nishi S."/>
            <person name="Hori S."/>
            <person name="Arai W."/>
            <person name="Tsubouchi T."/>
            <person name="Morono Y."/>
            <person name="Uchiyama I."/>
            <person name="Ito T."/>
            <person name="Fujiyama A."/>
            <person name="Inagaki F."/>
            <person name="Takami H."/>
        </authorList>
    </citation>
    <scope>NUCLEOTIDE SEQUENCE</scope>
    <source>
        <strain evidence="2">Expedition CK06-06</strain>
    </source>
</reference>
<accession>X1C9F3</accession>
<dbReference type="Gene3D" id="3.40.1620.10">
    <property type="entry name" value="YefM-like domain"/>
    <property type="match status" value="1"/>
</dbReference>
<dbReference type="InterPro" id="IPR036165">
    <property type="entry name" value="YefM-like_sf"/>
</dbReference>
<comment type="similarity">
    <text evidence="1">Belongs to the phD/YefM antitoxin family.</text>
</comment>
<dbReference type="NCBIfam" id="TIGR01552">
    <property type="entry name" value="phd_fam"/>
    <property type="match status" value="1"/>
</dbReference>
<evidence type="ECO:0000313" key="2">
    <source>
        <dbReference type="EMBL" id="GAG80966.1"/>
    </source>
</evidence>
<evidence type="ECO:0000256" key="1">
    <source>
        <dbReference type="ARBA" id="ARBA00009981"/>
    </source>
</evidence>
<evidence type="ECO:0008006" key="3">
    <source>
        <dbReference type="Google" id="ProtNLM"/>
    </source>
</evidence>
<dbReference type="EMBL" id="BART01017708">
    <property type="protein sequence ID" value="GAG80966.1"/>
    <property type="molecule type" value="Genomic_DNA"/>
</dbReference>
<dbReference type="SUPFAM" id="SSF143120">
    <property type="entry name" value="YefM-like"/>
    <property type="match status" value="1"/>
</dbReference>
<dbReference type="Pfam" id="PF02604">
    <property type="entry name" value="PhdYeFM_antitox"/>
    <property type="match status" value="1"/>
</dbReference>
<dbReference type="InterPro" id="IPR006442">
    <property type="entry name" value="Antitoxin_Phd/YefM"/>
</dbReference>
<proteinExistence type="inferred from homology"/>